<feature type="compositionally biased region" description="Low complexity" evidence="1">
    <location>
        <begin position="69"/>
        <end position="86"/>
    </location>
</feature>
<reference evidence="3" key="2">
    <citation type="submission" date="2021-06" db="EMBL/GenBank/DDBJ databases">
        <authorList>
            <person name="Rogers T.H."/>
            <person name="Ramsay J.P."/>
            <person name="Wang P."/>
            <person name="Terpolilli J."/>
        </authorList>
    </citation>
    <scope>NUCLEOTIDE SEQUENCE</scope>
    <source>
        <strain evidence="3">WSM5005</strain>
    </source>
</reference>
<evidence type="ECO:0000256" key="2">
    <source>
        <dbReference type="SAM" id="SignalP"/>
    </source>
</evidence>
<proteinExistence type="predicted"/>
<organism evidence="3 4">
    <name type="scientific">Paraburkholderia sprentiae WSM5005</name>
    <dbReference type="NCBI Taxonomy" id="754502"/>
    <lineage>
        <taxon>Bacteria</taxon>
        <taxon>Pseudomonadati</taxon>
        <taxon>Pseudomonadota</taxon>
        <taxon>Betaproteobacteria</taxon>
        <taxon>Burkholderiales</taxon>
        <taxon>Burkholderiaceae</taxon>
        <taxon>Paraburkholderia</taxon>
    </lineage>
</organism>
<evidence type="ECO:0000313" key="4">
    <source>
        <dbReference type="Proteomes" id="UP000179860"/>
    </source>
</evidence>
<evidence type="ECO:0000313" key="3">
    <source>
        <dbReference type="EMBL" id="APA89323.1"/>
    </source>
</evidence>
<name>A0A1I9YSY3_9BURK</name>
<dbReference type="AlphaFoldDB" id="A0A1I9YSY3"/>
<reference evidence="3" key="1">
    <citation type="submission" date="2016-09" db="EMBL/GenBank/DDBJ databases">
        <title>The Complete Genome of Burkholderia sprentiae wsm5005.</title>
        <authorList>
            <person name="De Meyer S."/>
            <person name="Wang P."/>
            <person name="Terpolilli J."/>
        </authorList>
    </citation>
    <scope>NUCLEOTIDE SEQUENCE [LARGE SCALE GENOMIC DNA]</scope>
    <source>
        <strain evidence="3">WSM5005</strain>
    </source>
</reference>
<feature type="compositionally biased region" description="Polar residues" evidence="1">
    <location>
        <begin position="46"/>
        <end position="58"/>
    </location>
</feature>
<protein>
    <submittedName>
        <fullName evidence="3">Uncharacterized protein</fullName>
    </submittedName>
</protein>
<dbReference type="EMBL" id="CP017562">
    <property type="protein sequence ID" value="APA89323.1"/>
    <property type="molecule type" value="Genomic_DNA"/>
</dbReference>
<sequence>MTKRILAGIVVGLISVSSHAQLSQLFQSAKEQVTQAATTQLSQGVRSATDDAVQTTSTHAHKAIESVHSPSSASTTSATAQAGDATLGETRR</sequence>
<feature type="chain" id="PRO_5009607665" evidence="2">
    <location>
        <begin position="21"/>
        <end position="92"/>
    </location>
</feature>
<dbReference type="Proteomes" id="UP000179860">
    <property type="component" value="Chromosome 2"/>
</dbReference>
<keyword evidence="4" id="KW-1185">Reference proteome</keyword>
<dbReference type="RefSeq" id="WP_027196219.1">
    <property type="nucleotide sequence ID" value="NZ_CP017562.2"/>
</dbReference>
<evidence type="ECO:0000256" key="1">
    <source>
        <dbReference type="SAM" id="MobiDB-lite"/>
    </source>
</evidence>
<dbReference type="KEGG" id="pspw:BJG93_25865"/>
<accession>A0A1I9YSY3</accession>
<feature type="region of interest" description="Disordered" evidence="1">
    <location>
        <begin position="46"/>
        <end position="92"/>
    </location>
</feature>
<keyword evidence="2" id="KW-0732">Signal</keyword>
<gene>
    <name evidence="3" type="ORF">BJG93_25865</name>
</gene>
<feature type="signal peptide" evidence="2">
    <location>
        <begin position="1"/>
        <end position="20"/>
    </location>
</feature>
<dbReference type="STRING" id="754502.BJG93_25865"/>